<gene>
    <name evidence="2" type="ORF">Cgig2_013516</name>
</gene>
<evidence type="ECO:0000313" key="3">
    <source>
        <dbReference type="Proteomes" id="UP001153076"/>
    </source>
</evidence>
<name>A0A9Q1GRV2_9CARY</name>
<dbReference type="EMBL" id="JAKOGI010001952">
    <property type="protein sequence ID" value="KAJ8423473.1"/>
    <property type="molecule type" value="Genomic_DNA"/>
</dbReference>
<dbReference type="AlphaFoldDB" id="A0A9Q1GRV2"/>
<reference evidence="2" key="1">
    <citation type="submission" date="2022-04" db="EMBL/GenBank/DDBJ databases">
        <title>Carnegiea gigantea Genome sequencing and assembly v2.</title>
        <authorList>
            <person name="Copetti D."/>
            <person name="Sanderson M.J."/>
            <person name="Burquez A."/>
            <person name="Wojciechowski M.F."/>
        </authorList>
    </citation>
    <scope>NUCLEOTIDE SEQUENCE</scope>
    <source>
        <strain evidence="2">SGP5-SGP5p</strain>
        <tissue evidence="2">Aerial part</tissue>
    </source>
</reference>
<proteinExistence type="predicted"/>
<accession>A0A9Q1GRV2</accession>
<organism evidence="2 3">
    <name type="scientific">Carnegiea gigantea</name>
    <dbReference type="NCBI Taxonomy" id="171969"/>
    <lineage>
        <taxon>Eukaryota</taxon>
        <taxon>Viridiplantae</taxon>
        <taxon>Streptophyta</taxon>
        <taxon>Embryophyta</taxon>
        <taxon>Tracheophyta</taxon>
        <taxon>Spermatophyta</taxon>
        <taxon>Magnoliopsida</taxon>
        <taxon>eudicotyledons</taxon>
        <taxon>Gunneridae</taxon>
        <taxon>Pentapetalae</taxon>
        <taxon>Caryophyllales</taxon>
        <taxon>Cactineae</taxon>
        <taxon>Cactaceae</taxon>
        <taxon>Cactoideae</taxon>
        <taxon>Echinocereeae</taxon>
        <taxon>Carnegiea</taxon>
    </lineage>
</organism>
<comment type="caution">
    <text evidence="2">The sequence shown here is derived from an EMBL/GenBank/DDBJ whole genome shotgun (WGS) entry which is preliminary data.</text>
</comment>
<feature type="compositionally biased region" description="Basic and acidic residues" evidence="1">
    <location>
        <begin position="124"/>
        <end position="139"/>
    </location>
</feature>
<protein>
    <submittedName>
        <fullName evidence="2">Uncharacterized protein</fullName>
    </submittedName>
</protein>
<feature type="region of interest" description="Disordered" evidence="1">
    <location>
        <begin position="112"/>
        <end position="157"/>
    </location>
</feature>
<evidence type="ECO:0000313" key="2">
    <source>
        <dbReference type="EMBL" id="KAJ8423473.1"/>
    </source>
</evidence>
<keyword evidence="3" id="KW-1185">Reference proteome</keyword>
<sequence length="157" mass="17764">MLDYSMFRKGHVALDRREKWEAFFTNEKSRTGEEQWGLLNSEVEKKKSSRETQTVQGWGSSGRGGKWWWGKSHTMDVHAAVAGDGGGGREIVMYVLWGEYWCKVERGKVRGGEDSNLCSRSGRNGHDGVEVGREGDHKQAGWKRQGSRWAAKDMNSP</sequence>
<dbReference type="Proteomes" id="UP001153076">
    <property type="component" value="Unassembled WGS sequence"/>
</dbReference>
<evidence type="ECO:0000256" key="1">
    <source>
        <dbReference type="SAM" id="MobiDB-lite"/>
    </source>
</evidence>